<dbReference type="GO" id="GO:0016787">
    <property type="term" value="F:hydrolase activity"/>
    <property type="evidence" value="ECO:0007669"/>
    <property type="project" value="UniProtKB-KW"/>
</dbReference>
<accession>A0ABR2V5U3</accession>
<feature type="signal peptide" evidence="1">
    <location>
        <begin position="1"/>
        <end position="24"/>
    </location>
</feature>
<dbReference type="EMBL" id="JARVKF010000124">
    <property type="protein sequence ID" value="KAK9422270.1"/>
    <property type="molecule type" value="Genomic_DNA"/>
</dbReference>
<evidence type="ECO:0000256" key="1">
    <source>
        <dbReference type="SAM" id="SignalP"/>
    </source>
</evidence>
<protein>
    <submittedName>
        <fullName evidence="2">Glycoside hydrolase subgroup catalytic core</fullName>
    </submittedName>
</protein>
<keyword evidence="3" id="KW-1185">Reference proteome</keyword>
<evidence type="ECO:0000313" key="2">
    <source>
        <dbReference type="EMBL" id="KAK9422270.1"/>
    </source>
</evidence>
<evidence type="ECO:0000313" key="3">
    <source>
        <dbReference type="Proteomes" id="UP001408356"/>
    </source>
</evidence>
<keyword evidence="1" id="KW-0732">Signal</keyword>
<sequence>MTRTLVLLCWAWVLAVSGWGFAEAQFNNPEGVDIWCGKAYRPANASFNPGGWFEDPPKSDVPLLNLRVRPRMSIYLETDEEASLLVDAGISDQVGQPLPYNYTVSTNYATSTLSVDILVGNTTIGNTSISIGSTDVEVPIDLGQFTAGLDGIDIIIKATLGGAQTYEASTELFKLPSPEGYGSVSRLDNLYGGLWVQRDGEAWQHIFPYTYYVQWSLYWDDNVTTLNDYAALGYNMIHIVPTGTLQDQPFPWDQFEAYLDRADELGLYLQYDVIWEPDNLTRMIEQVERIRSHRSLLVWYQSDEPDGKSNPINSTGIAYDKIRELDPYHPASLALNCYDFYYSDYAKGADIIVPDVYPISVNTSYSDVYGTVCNATYGCCGCDDCDGAFEDISDRLDEFRRRDDLIGWSKTQWFAPQAFGNETFWKRYPTAAEEVVMTLLAINHGAKGIVMWDYPTTAELLNVTNHLASVLTNQSVADFLLGAPLTQTLEVSGSSRVDAAVWVSADTSQALLSVVNLNYGDIKDAIQVAAPNGTSFTSVTQTLWGDLSWDVEDDQTLSSSGGMLGLQVSVLLLEISAS</sequence>
<dbReference type="Gene3D" id="3.20.20.80">
    <property type="entry name" value="Glycosidases"/>
    <property type="match status" value="1"/>
</dbReference>
<comment type="caution">
    <text evidence="2">The sequence shown here is derived from an EMBL/GenBank/DDBJ whole genome shotgun (WGS) entry which is preliminary data.</text>
</comment>
<dbReference type="SUPFAM" id="SSF51445">
    <property type="entry name" value="(Trans)glycosidases"/>
    <property type="match status" value="1"/>
</dbReference>
<name>A0ABR2V5U3_9PEZI</name>
<feature type="chain" id="PRO_5047168289" evidence="1">
    <location>
        <begin position="25"/>
        <end position="578"/>
    </location>
</feature>
<dbReference type="Proteomes" id="UP001408356">
    <property type="component" value="Unassembled WGS sequence"/>
</dbReference>
<reference evidence="2 3" key="1">
    <citation type="journal article" date="2024" name="J. Plant Pathol.">
        <title>Sequence and assembly of the genome of Seiridium unicorne, isolate CBS 538.82, causal agent of cypress canker disease.</title>
        <authorList>
            <person name="Scali E."/>
            <person name="Rocca G.D."/>
            <person name="Danti R."/>
            <person name="Garbelotto M."/>
            <person name="Barberini S."/>
            <person name="Baroncelli R."/>
            <person name="Emiliani G."/>
        </authorList>
    </citation>
    <scope>NUCLEOTIDE SEQUENCE [LARGE SCALE GENOMIC DNA]</scope>
    <source>
        <strain evidence="2 3">BM-138-508</strain>
    </source>
</reference>
<organism evidence="2 3">
    <name type="scientific">Seiridium unicorne</name>
    <dbReference type="NCBI Taxonomy" id="138068"/>
    <lineage>
        <taxon>Eukaryota</taxon>
        <taxon>Fungi</taxon>
        <taxon>Dikarya</taxon>
        <taxon>Ascomycota</taxon>
        <taxon>Pezizomycotina</taxon>
        <taxon>Sordariomycetes</taxon>
        <taxon>Xylariomycetidae</taxon>
        <taxon>Amphisphaeriales</taxon>
        <taxon>Sporocadaceae</taxon>
        <taxon>Seiridium</taxon>
    </lineage>
</organism>
<proteinExistence type="predicted"/>
<keyword evidence="2" id="KW-0378">Hydrolase</keyword>
<gene>
    <name evidence="2" type="ORF">SUNI508_04949</name>
</gene>
<dbReference type="InterPro" id="IPR017853">
    <property type="entry name" value="GH"/>
</dbReference>